<dbReference type="GO" id="GO:0000978">
    <property type="term" value="F:RNA polymerase II cis-regulatory region sequence-specific DNA binding"/>
    <property type="evidence" value="ECO:0007669"/>
    <property type="project" value="TreeGrafter"/>
</dbReference>
<evidence type="ECO:0000256" key="1">
    <source>
        <dbReference type="ARBA" id="ARBA00004123"/>
    </source>
</evidence>
<keyword evidence="15" id="KW-1185">Reference proteome</keyword>
<dbReference type="FunFam" id="3.30.160.60:FF:001732">
    <property type="entry name" value="Zgc:162936"/>
    <property type="match status" value="1"/>
</dbReference>
<dbReference type="PANTHER" id="PTHR23235">
    <property type="entry name" value="KRUEPPEL-LIKE TRANSCRIPTION FACTOR"/>
    <property type="match status" value="1"/>
</dbReference>
<dbReference type="SMART" id="SM00355">
    <property type="entry name" value="ZnF_C2H2"/>
    <property type="match status" value="4"/>
</dbReference>
<evidence type="ECO:0000256" key="4">
    <source>
        <dbReference type="ARBA" id="ARBA00022737"/>
    </source>
</evidence>
<keyword evidence="3" id="KW-0479">Metal-binding</keyword>
<dbReference type="GO" id="GO:0008270">
    <property type="term" value="F:zinc ion binding"/>
    <property type="evidence" value="ECO:0007669"/>
    <property type="project" value="UniProtKB-KW"/>
</dbReference>
<dbReference type="GO" id="GO:0005694">
    <property type="term" value="C:chromosome"/>
    <property type="evidence" value="ECO:0007669"/>
    <property type="project" value="UniProtKB-ARBA"/>
</dbReference>
<comment type="subcellular location">
    <subcellularLocation>
        <location evidence="1">Nucleus</location>
    </subcellularLocation>
</comment>
<evidence type="ECO:0000256" key="2">
    <source>
        <dbReference type="ARBA" id="ARBA00006991"/>
    </source>
</evidence>
<keyword evidence="6" id="KW-0862">Zinc</keyword>
<dbReference type="GO" id="GO:0005634">
    <property type="term" value="C:nucleus"/>
    <property type="evidence" value="ECO:0007669"/>
    <property type="project" value="UniProtKB-SubCell"/>
</dbReference>
<dbReference type="SUPFAM" id="SSF57667">
    <property type="entry name" value="beta-beta-alpha zinc fingers"/>
    <property type="match status" value="2"/>
</dbReference>
<dbReference type="OrthoDB" id="8962737at2759"/>
<keyword evidence="12" id="KW-0175">Coiled coil</keyword>
<dbReference type="FunFam" id="3.30.160.60:FF:000912">
    <property type="entry name" value="Zinc finger protein 660"/>
    <property type="match status" value="1"/>
</dbReference>
<feature type="domain" description="C2H2-type" evidence="13">
    <location>
        <begin position="433"/>
        <end position="460"/>
    </location>
</feature>
<dbReference type="EMBL" id="JAFBMS010000028">
    <property type="protein sequence ID" value="KAG9342388.1"/>
    <property type="molecule type" value="Genomic_DNA"/>
</dbReference>
<evidence type="ECO:0000256" key="8">
    <source>
        <dbReference type="ARBA" id="ARBA00023125"/>
    </source>
</evidence>
<dbReference type="AlphaFoldDB" id="A0A8T2NY72"/>
<sequence length="518" mass="56926">MSNEIVFRTQLTSIMEVLANAAVEEICKLVNDGYAILNLEISEYQKENESLKMQLHMMELKAAQGCVERVTARENSLTNCFDGAAGENPRGTSKEGPNLAAKRVFGSSRGLGPPAPHRIRDQFAETENTRTAPVLIKEENSEECSDPKTDLDIHGQGASEPSAGDAEVDPVAMGVEVSPSPVRADEMDELHGTGHSVWEVSGSEAVLNSETQNKSVRQKRLKRAVAVSEQGAGQLSGRGSEAILAYEAPGRPLTFIGLEIRNPSCSLGTGDTEGQLVCPDPQLIPNESEGASVDTADLKPSVMVMESVKAESESLLCEWDKESAPLTGNAQHRRYGDSETGEEMHPELINVMLHPHAQLRAAAEIATVTASTASNFDLIGLDGSVTRKRSFAAPEGPSSVKEKRFICKYCGKGFNRQNALDIHQRVHTGEKPFRCAQCGKQFSDSSNHRRHQSVHSRERPFSCTQCERSFSHHYQLRVHQRIHTGDRPYSCVHCGKRFGERSFLRIHQQRDHALLYAT</sequence>
<dbReference type="Gene3D" id="3.30.160.60">
    <property type="entry name" value="Classic Zinc Finger"/>
    <property type="match status" value="4"/>
</dbReference>
<keyword evidence="4" id="KW-0677">Repeat</keyword>
<reference evidence="14" key="1">
    <citation type="thesis" date="2021" institute="BYU ScholarsArchive" country="Provo, UT, USA">
        <title>Applications of and Algorithms for Genome Assembly and Genomic Analyses with an Emphasis on Marine Teleosts.</title>
        <authorList>
            <person name="Pickett B.D."/>
        </authorList>
    </citation>
    <scope>NUCLEOTIDE SEQUENCE</scope>
    <source>
        <strain evidence="14">HI-2016</strain>
    </source>
</reference>
<evidence type="ECO:0000256" key="9">
    <source>
        <dbReference type="ARBA" id="ARBA00023163"/>
    </source>
</evidence>
<dbReference type="InterPro" id="IPR013087">
    <property type="entry name" value="Znf_C2H2_type"/>
</dbReference>
<evidence type="ECO:0000256" key="10">
    <source>
        <dbReference type="ARBA" id="ARBA00023242"/>
    </source>
</evidence>
<keyword evidence="8" id="KW-0238">DNA-binding</keyword>
<evidence type="ECO:0000313" key="14">
    <source>
        <dbReference type="EMBL" id="KAG9342388.1"/>
    </source>
</evidence>
<evidence type="ECO:0000256" key="7">
    <source>
        <dbReference type="ARBA" id="ARBA00023015"/>
    </source>
</evidence>
<dbReference type="GO" id="GO:0000981">
    <property type="term" value="F:DNA-binding transcription factor activity, RNA polymerase II-specific"/>
    <property type="evidence" value="ECO:0007669"/>
    <property type="project" value="TreeGrafter"/>
</dbReference>
<organism evidence="14 15">
    <name type="scientific">Albula glossodonta</name>
    <name type="common">roundjaw bonefish</name>
    <dbReference type="NCBI Taxonomy" id="121402"/>
    <lineage>
        <taxon>Eukaryota</taxon>
        <taxon>Metazoa</taxon>
        <taxon>Chordata</taxon>
        <taxon>Craniata</taxon>
        <taxon>Vertebrata</taxon>
        <taxon>Euteleostomi</taxon>
        <taxon>Actinopterygii</taxon>
        <taxon>Neopterygii</taxon>
        <taxon>Teleostei</taxon>
        <taxon>Albuliformes</taxon>
        <taxon>Albulidae</taxon>
        <taxon>Albula</taxon>
    </lineage>
</organism>
<accession>A0A8T2NY72</accession>
<evidence type="ECO:0000256" key="5">
    <source>
        <dbReference type="ARBA" id="ARBA00022771"/>
    </source>
</evidence>
<keyword evidence="5 11" id="KW-0863">Zinc-finger</keyword>
<feature type="domain" description="C2H2-type" evidence="13">
    <location>
        <begin position="461"/>
        <end position="488"/>
    </location>
</feature>
<feature type="domain" description="C2H2-type" evidence="13">
    <location>
        <begin position="489"/>
        <end position="513"/>
    </location>
</feature>
<gene>
    <name evidence="14" type="ORF">JZ751_016383</name>
</gene>
<evidence type="ECO:0000259" key="13">
    <source>
        <dbReference type="PROSITE" id="PS50157"/>
    </source>
</evidence>
<name>A0A8T2NY72_9TELE</name>
<dbReference type="GO" id="GO:0045893">
    <property type="term" value="P:positive regulation of DNA-templated transcription"/>
    <property type="evidence" value="ECO:0007669"/>
    <property type="project" value="UniProtKB-ARBA"/>
</dbReference>
<keyword evidence="10" id="KW-0539">Nucleus</keyword>
<evidence type="ECO:0000256" key="3">
    <source>
        <dbReference type="ARBA" id="ARBA00022723"/>
    </source>
</evidence>
<evidence type="ECO:0000256" key="11">
    <source>
        <dbReference type="PROSITE-ProRule" id="PRU00042"/>
    </source>
</evidence>
<dbReference type="FunFam" id="3.30.160.60:FF:001530">
    <property type="entry name" value="Zinc finger protein 268"/>
    <property type="match status" value="1"/>
</dbReference>
<evidence type="ECO:0000256" key="6">
    <source>
        <dbReference type="ARBA" id="ARBA00022833"/>
    </source>
</evidence>
<dbReference type="PROSITE" id="PS50157">
    <property type="entry name" value="ZINC_FINGER_C2H2_2"/>
    <property type="match status" value="4"/>
</dbReference>
<feature type="domain" description="C2H2-type" evidence="13">
    <location>
        <begin position="405"/>
        <end position="432"/>
    </location>
</feature>
<dbReference type="PANTHER" id="PTHR23235:SF152">
    <property type="entry name" value="SI:DKEY-210J14.3"/>
    <property type="match status" value="1"/>
</dbReference>
<evidence type="ECO:0000313" key="15">
    <source>
        <dbReference type="Proteomes" id="UP000824540"/>
    </source>
</evidence>
<keyword evidence="7" id="KW-0805">Transcription regulation</keyword>
<protein>
    <recommendedName>
        <fullName evidence="13">C2H2-type domain-containing protein</fullName>
    </recommendedName>
</protein>
<dbReference type="PROSITE" id="PS00028">
    <property type="entry name" value="ZINC_FINGER_C2H2_1"/>
    <property type="match status" value="4"/>
</dbReference>
<feature type="coiled-coil region" evidence="12">
    <location>
        <begin position="34"/>
        <end position="61"/>
    </location>
</feature>
<comment type="similarity">
    <text evidence="2">Belongs to the krueppel C2H2-type zinc-finger protein family.</text>
</comment>
<keyword evidence="9" id="KW-0804">Transcription</keyword>
<dbReference type="InterPro" id="IPR036236">
    <property type="entry name" value="Znf_C2H2_sf"/>
</dbReference>
<evidence type="ECO:0000256" key="12">
    <source>
        <dbReference type="SAM" id="Coils"/>
    </source>
</evidence>
<proteinExistence type="inferred from homology"/>
<dbReference type="FunFam" id="3.30.160.60:FF:000478">
    <property type="entry name" value="Zinc finger protein 133"/>
    <property type="match status" value="1"/>
</dbReference>
<comment type="caution">
    <text evidence="14">The sequence shown here is derived from an EMBL/GenBank/DDBJ whole genome shotgun (WGS) entry which is preliminary data.</text>
</comment>
<dbReference type="Proteomes" id="UP000824540">
    <property type="component" value="Unassembled WGS sequence"/>
</dbReference>
<dbReference type="Pfam" id="PF00096">
    <property type="entry name" value="zf-C2H2"/>
    <property type="match status" value="4"/>
</dbReference>